<dbReference type="OrthoDB" id="1274115at2759"/>
<sequence>MAPLVYLVTGCGSGFGASFVRQIADRGDLVIATARDTSKLLKVQGHSITHLQLDVTWPAEKLHKVAKAAIQIHGRVDVLINNAGYVATGLMEDMLPNDLLQQFNTNVFGPVHVTNAFLPYLRSQRSGVIVFIGSLSAWASSAGGGAYSASKAALAQIALAYEAELSPFGIRTLLVEPGFFRTALLTPGNLSQSRSNSSERQNQEYDELRNSLSQSLSMYNGNQPGDPEKAVSSTLDLVTESGTAAGKKVVRVCLGTDAVGIIKDASTKARQLVVEWEDFSRATDF</sequence>
<evidence type="ECO:0000313" key="4">
    <source>
        <dbReference type="EMBL" id="RDW87970.1"/>
    </source>
</evidence>
<name>A0A3D8SNT2_9HELO</name>
<dbReference type="PANTHER" id="PTHR43976:SF16">
    <property type="entry name" value="SHORT-CHAIN DEHYDROGENASE_REDUCTASE FAMILY PROTEIN"/>
    <property type="match status" value="1"/>
</dbReference>
<evidence type="ECO:0000256" key="2">
    <source>
        <dbReference type="ARBA" id="ARBA00023002"/>
    </source>
</evidence>
<evidence type="ECO:0000313" key="5">
    <source>
        <dbReference type="Proteomes" id="UP000256645"/>
    </source>
</evidence>
<dbReference type="InterPro" id="IPR051911">
    <property type="entry name" value="SDR_oxidoreductase"/>
</dbReference>
<proteinExistence type="inferred from homology"/>
<protein>
    <submittedName>
        <fullName evidence="4">Uncharacterized protein</fullName>
    </submittedName>
</protein>
<evidence type="ECO:0000256" key="1">
    <source>
        <dbReference type="ARBA" id="ARBA00006484"/>
    </source>
</evidence>
<accession>A0A3D8SNT2</accession>
<dbReference type="InterPro" id="IPR002347">
    <property type="entry name" value="SDR_fam"/>
</dbReference>
<dbReference type="PRINTS" id="PR00080">
    <property type="entry name" value="SDRFAMILY"/>
</dbReference>
<dbReference type="Pfam" id="PF00106">
    <property type="entry name" value="adh_short"/>
    <property type="match status" value="1"/>
</dbReference>
<dbReference type="SUPFAM" id="SSF51735">
    <property type="entry name" value="NAD(P)-binding Rossmann-fold domains"/>
    <property type="match status" value="1"/>
</dbReference>
<dbReference type="PRINTS" id="PR00081">
    <property type="entry name" value="GDHRDH"/>
</dbReference>
<organism evidence="4 5">
    <name type="scientific">Coleophoma cylindrospora</name>
    <dbReference type="NCBI Taxonomy" id="1849047"/>
    <lineage>
        <taxon>Eukaryota</taxon>
        <taxon>Fungi</taxon>
        <taxon>Dikarya</taxon>
        <taxon>Ascomycota</taxon>
        <taxon>Pezizomycotina</taxon>
        <taxon>Leotiomycetes</taxon>
        <taxon>Helotiales</taxon>
        <taxon>Dermateaceae</taxon>
        <taxon>Coleophoma</taxon>
    </lineage>
</organism>
<comment type="similarity">
    <text evidence="1 3">Belongs to the short-chain dehydrogenases/reductases (SDR) family.</text>
</comment>
<evidence type="ECO:0000256" key="3">
    <source>
        <dbReference type="RuleBase" id="RU000363"/>
    </source>
</evidence>
<dbReference type="AlphaFoldDB" id="A0A3D8SNT2"/>
<keyword evidence="5" id="KW-1185">Reference proteome</keyword>
<dbReference type="Gene3D" id="3.40.50.720">
    <property type="entry name" value="NAD(P)-binding Rossmann-like Domain"/>
    <property type="match status" value="1"/>
</dbReference>
<dbReference type="Proteomes" id="UP000256645">
    <property type="component" value="Unassembled WGS sequence"/>
</dbReference>
<reference evidence="4 5" key="1">
    <citation type="journal article" date="2018" name="IMA Fungus">
        <title>IMA Genome-F 9: Draft genome sequence of Annulohypoxylon stygium, Aspergillus mulundensis, Berkeleyomyces basicola (syn. Thielaviopsis basicola), Ceratocystis smalleyi, two Cercospora beticola strains, Coleophoma cylindrospora, Fusarium fracticaudum, Phialophora cf. hyalina, and Morchella septimelata.</title>
        <authorList>
            <person name="Wingfield B.D."/>
            <person name="Bills G.F."/>
            <person name="Dong Y."/>
            <person name="Huang W."/>
            <person name="Nel W.J."/>
            <person name="Swalarsk-Parry B.S."/>
            <person name="Vaghefi N."/>
            <person name="Wilken P.M."/>
            <person name="An Z."/>
            <person name="de Beer Z.W."/>
            <person name="De Vos L."/>
            <person name="Chen L."/>
            <person name="Duong T.A."/>
            <person name="Gao Y."/>
            <person name="Hammerbacher A."/>
            <person name="Kikkert J.R."/>
            <person name="Li Y."/>
            <person name="Li H."/>
            <person name="Li K."/>
            <person name="Li Q."/>
            <person name="Liu X."/>
            <person name="Ma X."/>
            <person name="Naidoo K."/>
            <person name="Pethybridge S.J."/>
            <person name="Sun J."/>
            <person name="Steenkamp E.T."/>
            <person name="van der Nest M.A."/>
            <person name="van Wyk S."/>
            <person name="Wingfield M.J."/>
            <person name="Xiong C."/>
            <person name="Yue Q."/>
            <person name="Zhang X."/>
        </authorList>
    </citation>
    <scope>NUCLEOTIDE SEQUENCE [LARGE SCALE GENOMIC DNA]</scope>
    <source>
        <strain evidence="4 5">BP6252</strain>
    </source>
</reference>
<dbReference type="STRING" id="1849047.A0A3D8SNT2"/>
<comment type="caution">
    <text evidence="4">The sequence shown here is derived from an EMBL/GenBank/DDBJ whole genome shotgun (WGS) entry which is preliminary data.</text>
</comment>
<dbReference type="GO" id="GO:0016491">
    <property type="term" value="F:oxidoreductase activity"/>
    <property type="evidence" value="ECO:0007669"/>
    <property type="project" value="UniProtKB-KW"/>
</dbReference>
<dbReference type="PANTHER" id="PTHR43976">
    <property type="entry name" value="SHORT CHAIN DEHYDROGENASE"/>
    <property type="match status" value="1"/>
</dbReference>
<dbReference type="EMBL" id="PDLM01000001">
    <property type="protein sequence ID" value="RDW87970.1"/>
    <property type="molecule type" value="Genomic_DNA"/>
</dbReference>
<gene>
    <name evidence="4" type="ORF">BP6252_00002</name>
</gene>
<keyword evidence="2" id="KW-0560">Oxidoreductase</keyword>
<dbReference type="InterPro" id="IPR036291">
    <property type="entry name" value="NAD(P)-bd_dom_sf"/>
</dbReference>
<dbReference type="CDD" id="cd05374">
    <property type="entry name" value="17beta-HSD-like_SDR_c"/>
    <property type="match status" value="1"/>
</dbReference>